<organism evidence="1 2">
    <name type="scientific">Vibrio spartinae</name>
    <dbReference type="NCBI Taxonomy" id="1918945"/>
    <lineage>
        <taxon>Bacteria</taxon>
        <taxon>Pseudomonadati</taxon>
        <taxon>Pseudomonadota</taxon>
        <taxon>Gammaproteobacteria</taxon>
        <taxon>Vibrionales</taxon>
        <taxon>Vibrionaceae</taxon>
        <taxon>Vibrio</taxon>
    </lineage>
</organism>
<dbReference type="Proteomes" id="UP000515264">
    <property type="component" value="Chromosome 1"/>
</dbReference>
<dbReference type="SUPFAM" id="SSF53756">
    <property type="entry name" value="UDP-Glycosyltransferase/glycogen phosphorylase"/>
    <property type="match status" value="1"/>
</dbReference>
<dbReference type="Pfam" id="PF13692">
    <property type="entry name" value="Glyco_trans_1_4"/>
    <property type="match status" value="1"/>
</dbReference>
<dbReference type="GO" id="GO:0016757">
    <property type="term" value="F:glycosyltransferase activity"/>
    <property type="evidence" value="ECO:0007669"/>
    <property type="project" value="UniProtKB-KW"/>
</dbReference>
<dbReference type="Gene3D" id="3.40.50.11010">
    <property type="match status" value="1"/>
</dbReference>
<keyword evidence="1" id="KW-0328">Glycosyltransferase</keyword>
<proteinExistence type="predicted"/>
<accession>A0ABX6QVD6</accession>
<dbReference type="Gene3D" id="3.40.50.2000">
    <property type="entry name" value="Glycogen Phosphorylase B"/>
    <property type="match status" value="1"/>
</dbReference>
<protein>
    <submittedName>
        <fullName evidence="1">Teichuronic acid biosynthesis glycosyltransferase TuaH</fullName>
        <ecNumber evidence="1">2.4.-.-</ecNumber>
    </submittedName>
</protein>
<evidence type="ECO:0000313" key="2">
    <source>
        <dbReference type="Proteomes" id="UP000515264"/>
    </source>
</evidence>
<dbReference type="EMBL" id="CP046268">
    <property type="protein sequence ID" value="QMV12965.1"/>
    <property type="molecule type" value="Genomic_DNA"/>
</dbReference>
<evidence type="ECO:0000313" key="1">
    <source>
        <dbReference type="EMBL" id="QMV12965.1"/>
    </source>
</evidence>
<dbReference type="PANTHER" id="PTHR12526">
    <property type="entry name" value="GLYCOSYLTRANSFERASE"/>
    <property type="match status" value="1"/>
</dbReference>
<dbReference type="RefSeq" id="WP_182288032.1">
    <property type="nucleotide sequence ID" value="NZ_CP046268.1"/>
</dbReference>
<sequence>MKNCIILFSTADWDEPYWTNKQHTAKNLAENGFDIIYVESIGLRGPRLNSSKDVNRIFGRIKTGLKCLVSGGRQVNSKIRVISPLSIPNPKNNVILRKINELMITFMLKREKRYAQFNNVILWSYHPYVSYLINKIEFDKVIYHCVDDLSQVPGIDPISFRNAEDLFLKKCNRIFVTTKSLLERCICINENTEYYSNVVDYNHFSIPKEITNTNIRLIKSSNKPKIVYHGVISDFKIDLELLYNVMNKCDNYEFFIIGEEREGQKSNIINLMEKLDNVHFLGYISYEDIPSYLSFMDVGILPSLLNEYTYSMFPMKYYEYVAAKLPVVSTPLGFTEYTKGPWLRVAKNADNFKNAIKQSILDGRLSDEESRNAVGDNTWQGRTQKMLESIYSGS</sequence>
<keyword evidence="1" id="KW-0808">Transferase</keyword>
<dbReference type="PANTHER" id="PTHR12526:SF630">
    <property type="entry name" value="GLYCOSYLTRANSFERASE"/>
    <property type="match status" value="1"/>
</dbReference>
<keyword evidence="2" id="KW-1185">Reference proteome</keyword>
<name>A0ABX6QVD6_9VIBR</name>
<reference evidence="1 2" key="1">
    <citation type="journal article" date="2020" name="J. Nat. Prod.">
        <title>Genomics-Metabolomics Profiling Disclosed Marine Vibrio spartinae 3.6 as a Producer of a New Branched Side Chain Prodigiosin.</title>
        <authorList>
            <person name="Vitale G.A."/>
            <person name="Sciarretta M."/>
            <person name="Palma Esposito F."/>
            <person name="January G.G."/>
            <person name="Giaccio M."/>
            <person name="Bunk B."/>
            <person name="Sproer C."/>
            <person name="Bajerski F."/>
            <person name="Power D."/>
            <person name="Festa C."/>
            <person name="Monti M.C."/>
            <person name="D'Auria M.V."/>
            <person name="de Pascale D."/>
        </authorList>
    </citation>
    <scope>NUCLEOTIDE SEQUENCE [LARGE SCALE GENOMIC DNA]</scope>
    <source>
        <strain evidence="1 2">3.6</strain>
    </source>
</reference>
<gene>
    <name evidence="1" type="primary">tuaH</name>
    <name evidence="1" type="ORF">Vspart_00168</name>
</gene>
<dbReference type="EC" id="2.4.-.-" evidence="1"/>